<name>A0A224AEG7_HETAK</name>
<keyword evidence="2 4" id="KW-0689">Ribosomal protein</keyword>
<dbReference type="InterPro" id="IPR014721">
    <property type="entry name" value="Ribsml_uS5_D2-typ_fold_subgr"/>
</dbReference>
<geneLocation type="chloroplast" evidence="6"/>
<gene>
    <name evidence="4 6" type="primary">rps9</name>
</gene>
<evidence type="ECO:0000256" key="1">
    <source>
        <dbReference type="ARBA" id="ARBA00005251"/>
    </source>
</evidence>
<evidence type="ECO:0000313" key="6">
    <source>
        <dbReference type="EMBL" id="BBA18236.1"/>
    </source>
</evidence>
<dbReference type="InterPro" id="IPR023035">
    <property type="entry name" value="Ribosomal_uS9_bac/plastid"/>
</dbReference>
<comment type="similarity">
    <text evidence="1 4 5">Belongs to the universal ribosomal protein uS9 family.</text>
</comment>
<evidence type="ECO:0000256" key="5">
    <source>
        <dbReference type="RuleBase" id="RU003815"/>
    </source>
</evidence>
<dbReference type="HAMAP" id="MF_00532_B">
    <property type="entry name" value="Ribosomal_uS9_B"/>
    <property type="match status" value="1"/>
</dbReference>
<dbReference type="NCBIfam" id="NF001099">
    <property type="entry name" value="PRK00132.1"/>
    <property type="match status" value="1"/>
</dbReference>
<dbReference type="Pfam" id="PF00380">
    <property type="entry name" value="Ribosomal_S9"/>
    <property type="match status" value="1"/>
</dbReference>
<evidence type="ECO:0000256" key="4">
    <source>
        <dbReference type="HAMAP-Rule" id="MF_00532"/>
    </source>
</evidence>
<dbReference type="GO" id="GO:0015935">
    <property type="term" value="C:small ribosomal subunit"/>
    <property type="evidence" value="ECO:0007669"/>
    <property type="project" value="TreeGrafter"/>
</dbReference>
<keyword evidence="3 4" id="KW-0687">Ribonucleoprotein</keyword>
<reference evidence="6" key="1">
    <citation type="submission" date="2017-05" db="EMBL/GenBank/DDBJ databases">
        <title>Chloroplast genome sequences of Heterosigma akashiwo, a bloom-forming raphidophyte.</title>
        <authorList>
            <person name="Ueki S."/>
        </authorList>
    </citation>
    <scope>NUCLEOTIDE SEQUENCE</scope>
    <source>
        <strain evidence="6">CCAP934/8</strain>
    </source>
</reference>
<dbReference type="PANTHER" id="PTHR21569">
    <property type="entry name" value="RIBOSOMAL PROTEIN S9"/>
    <property type="match status" value="1"/>
</dbReference>
<dbReference type="EMBL" id="LC269918">
    <property type="protein sequence ID" value="BBA18236.1"/>
    <property type="molecule type" value="Genomic_DNA"/>
</dbReference>
<dbReference type="GO" id="GO:0009507">
    <property type="term" value="C:chloroplast"/>
    <property type="evidence" value="ECO:0007669"/>
    <property type="project" value="UniProtKB-SubCell"/>
</dbReference>
<dbReference type="PANTHER" id="PTHR21569:SF1">
    <property type="entry name" value="SMALL RIBOSOMAL SUBUNIT PROTEIN US9M"/>
    <property type="match status" value="1"/>
</dbReference>
<dbReference type="SUPFAM" id="SSF54211">
    <property type="entry name" value="Ribosomal protein S5 domain 2-like"/>
    <property type="match status" value="1"/>
</dbReference>
<evidence type="ECO:0000256" key="2">
    <source>
        <dbReference type="ARBA" id="ARBA00022980"/>
    </source>
</evidence>
<protein>
    <recommendedName>
        <fullName evidence="4">Small ribosomal subunit protein uS9c</fullName>
    </recommendedName>
</protein>
<proteinExistence type="inferred from homology"/>
<dbReference type="GO" id="GO:0006412">
    <property type="term" value="P:translation"/>
    <property type="evidence" value="ECO:0007669"/>
    <property type="project" value="UniProtKB-UniRule"/>
</dbReference>
<dbReference type="PROSITE" id="PS00360">
    <property type="entry name" value="RIBOSOMAL_S9"/>
    <property type="match status" value="1"/>
</dbReference>
<dbReference type="InterPro" id="IPR000754">
    <property type="entry name" value="Ribosomal_uS9"/>
</dbReference>
<keyword evidence="6" id="KW-0934">Plastid</keyword>
<dbReference type="Gene3D" id="3.30.230.10">
    <property type="match status" value="1"/>
</dbReference>
<dbReference type="AlphaFoldDB" id="A0A224AEG7"/>
<comment type="subcellular location">
    <subcellularLocation>
        <location evidence="4">Plastid</location>
        <location evidence="4">Chloroplast</location>
    </subcellularLocation>
</comment>
<dbReference type="GO" id="GO:0003723">
    <property type="term" value="F:RNA binding"/>
    <property type="evidence" value="ECO:0007669"/>
    <property type="project" value="TreeGrafter"/>
</dbReference>
<sequence length="178" mass="19949">MSEFELREQSAISLTKLREQSAIGLTKLREQNAISLTNLRAQGVGRRKKASATVLFFLPSGRQPAGLREVGGEIIVNNRTAEEYFQYNLTYLKNLRAPLVKTELTYDIIVKVYGGGLTGQATAIQLGIARALIDGDLHTKYNRKILKGSGFLRCDSRVKERKKYGLKKARKASQFSKR</sequence>
<dbReference type="InterPro" id="IPR020568">
    <property type="entry name" value="Ribosomal_Su5_D2-typ_SF"/>
</dbReference>
<dbReference type="GO" id="GO:0003735">
    <property type="term" value="F:structural constituent of ribosome"/>
    <property type="evidence" value="ECO:0007669"/>
    <property type="project" value="InterPro"/>
</dbReference>
<organism evidence="6">
    <name type="scientific">Heterosigma akashiwo</name>
    <name type="common">Chromophytic alga</name>
    <name type="synonym">Heterosigma carterae</name>
    <dbReference type="NCBI Taxonomy" id="2829"/>
    <lineage>
        <taxon>Eukaryota</taxon>
        <taxon>Sar</taxon>
        <taxon>Stramenopiles</taxon>
        <taxon>Ochrophyta</taxon>
        <taxon>Raphidophyceae</taxon>
        <taxon>Chattonellales</taxon>
        <taxon>Chattonellaceae</taxon>
        <taxon>Heterosigma</taxon>
    </lineage>
</organism>
<evidence type="ECO:0000256" key="3">
    <source>
        <dbReference type="ARBA" id="ARBA00023274"/>
    </source>
</evidence>
<accession>A0A224AEG7</accession>
<dbReference type="InterPro" id="IPR020574">
    <property type="entry name" value="Ribosomal_uS9_CS"/>
</dbReference>
<keyword evidence="6" id="KW-0150">Chloroplast</keyword>